<dbReference type="SUPFAM" id="SSF56042">
    <property type="entry name" value="PurM C-terminal domain-like"/>
    <property type="match status" value="1"/>
</dbReference>
<dbReference type="Pfam" id="PF02769">
    <property type="entry name" value="AIRS_C"/>
    <property type="match status" value="1"/>
</dbReference>
<dbReference type="InterPro" id="IPR036676">
    <property type="entry name" value="PurM-like_C_sf"/>
</dbReference>
<evidence type="ECO:0000256" key="5">
    <source>
        <dbReference type="ARBA" id="ARBA00022840"/>
    </source>
</evidence>
<feature type="domain" description="PurM-like C-terminal" evidence="6">
    <location>
        <begin position="63"/>
        <end position="200"/>
    </location>
</feature>
<dbReference type="PANTHER" id="PTHR10520">
    <property type="entry name" value="TRIFUNCTIONAL PURINE BIOSYNTHETIC PROTEIN ADENOSINE-3-RELATED"/>
    <property type="match status" value="1"/>
</dbReference>
<dbReference type="GO" id="GO:0046084">
    <property type="term" value="P:adenine biosynthetic process"/>
    <property type="evidence" value="ECO:0007669"/>
    <property type="project" value="TreeGrafter"/>
</dbReference>
<dbReference type="GO" id="GO:0004637">
    <property type="term" value="F:phosphoribosylamine-glycine ligase activity"/>
    <property type="evidence" value="ECO:0007669"/>
    <property type="project" value="TreeGrafter"/>
</dbReference>
<dbReference type="InterPro" id="IPR010918">
    <property type="entry name" value="PurM-like_C_dom"/>
</dbReference>
<keyword evidence="3" id="KW-0436">Ligase</keyword>
<dbReference type="GO" id="GO:0004641">
    <property type="term" value="F:phosphoribosylformylglycinamidine cyclo-ligase activity"/>
    <property type="evidence" value="ECO:0007669"/>
    <property type="project" value="UniProtKB-EC"/>
</dbReference>
<dbReference type="Gene3D" id="3.90.650.10">
    <property type="entry name" value="PurM-like C-terminal domain"/>
    <property type="match status" value="1"/>
</dbReference>
<keyword evidence="5" id="KW-0067">ATP-binding</keyword>
<dbReference type="PANTHER" id="PTHR10520:SF12">
    <property type="entry name" value="TRIFUNCTIONAL PURINE BIOSYNTHETIC PROTEIN ADENOSINE-3"/>
    <property type="match status" value="1"/>
</dbReference>
<accession>X1TE29</accession>
<comment type="caution">
    <text evidence="7">The sequence shown here is derived from an EMBL/GenBank/DDBJ whole genome shotgun (WGS) entry which is preliminary data.</text>
</comment>
<name>X1TE29_9ZZZZ</name>
<organism evidence="7">
    <name type="scientific">marine sediment metagenome</name>
    <dbReference type="NCBI Taxonomy" id="412755"/>
    <lineage>
        <taxon>unclassified sequences</taxon>
        <taxon>metagenomes</taxon>
        <taxon>ecological metagenomes</taxon>
    </lineage>
</organism>
<dbReference type="UniPathway" id="UPA00074">
    <property type="reaction ID" value="UER00129"/>
</dbReference>
<dbReference type="GO" id="GO:0005524">
    <property type="term" value="F:ATP binding"/>
    <property type="evidence" value="ECO:0007669"/>
    <property type="project" value="UniProtKB-KW"/>
</dbReference>
<reference evidence="7" key="1">
    <citation type="journal article" date="2014" name="Front. Microbiol.">
        <title>High frequency of phylogenetically diverse reductive dehalogenase-homologous genes in deep subseafloor sedimentary metagenomes.</title>
        <authorList>
            <person name="Kawai M."/>
            <person name="Futagami T."/>
            <person name="Toyoda A."/>
            <person name="Takaki Y."/>
            <person name="Nishi S."/>
            <person name="Hori S."/>
            <person name="Arai W."/>
            <person name="Tsubouchi T."/>
            <person name="Morono Y."/>
            <person name="Uchiyama I."/>
            <person name="Ito T."/>
            <person name="Fujiyama A."/>
            <person name="Inagaki F."/>
            <person name="Takami H."/>
        </authorList>
    </citation>
    <scope>NUCLEOTIDE SEQUENCE</scope>
    <source>
        <strain evidence="7">Expedition CK06-06</strain>
    </source>
</reference>
<dbReference type="EC" id="6.3.3.1" evidence="2"/>
<sequence length="201" mass="21967">MIQQLAQGYVNAAKAANVAVINGELAELGNAVGGYGNFKYNWCAGVIWFANKERLFTGKEIKVNDFIVVLQEKGFRSNGLSLVRKTFGEEYGEDWHEQEFEGEKLGNLVLTPSTIYSKAVVHLHGGFKTNGSCKIHGVSHITGGGIPGKLGRILKPSGYGAELNDLFEPCKAMQHCQEIGEISDQEAYRTWNMGQGLAIIT</sequence>
<proteinExistence type="predicted"/>
<evidence type="ECO:0000313" key="7">
    <source>
        <dbReference type="EMBL" id="GAI78299.1"/>
    </source>
</evidence>
<dbReference type="InterPro" id="IPR036921">
    <property type="entry name" value="PurM-like_N_sf"/>
</dbReference>
<protein>
    <recommendedName>
        <fullName evidence="2">phosphoribosylformylglycinamidine cyclo-ligase</fullName>
        <ecNumber evidence="2">6.3.3.1</ecNumber>
    </recommendedName>
</protein>
<dbReference type="Gene3D" id="3.30.1330.10">
    <property type="entry name" value="PurM-like, N-terminal domain"/>
    <property type="match status" value="1"/>
</dbReference>
<evidence type="ECO:0000256" key="2">
    <source>
        <dbReference type="ARBA" id="ARBA00013047"/>
    </source>
</evidence>
<comment type="pathway">
    <text evidence="1">Purine metabolism; IMP biosynthesis via de novo pathway; 5-amino-1-(5-phospho-D-ribosyl)imidazole from N(2)-formyl-N(1)-(5-phospho-D-ribosyl)glycinamide: step 2/2.</text>
</comment>
<dbReference type="GO" id="GO:0006189">
    <property type="term" value="P:'de novo' IMP biosynthetic process"/>
    <property type="evidence" value="ECO:0007669"/>
    <property type="project" value="UniProtKB-UniPathway"/>
</dbReference>
<evidence type="ECO:0000256" key="3">
    <source>
        <dbReference type="ARBA" id="ARBA00022598"/>
    </source>
</evidence>
<dbReference type="InterPro" id="IPR004733">
    <property type="entry name" value="PurM_cligase"/>
</dbReference>
<keyword evidence="4" id="KW-0547">Nucleotide-binding</keyword>
<evidence type="ECO:0000259" key="6">
    <source>
        <dbReference type="Pfam" id="PF02769"/>
    </source>
</evidence>
<evidence type="ECO:0000256" key="4">
    <source>
        <dbReference type="ARBA" id="ARBA00022741"/>
    </source>
</evidence>
<gene>
    <name evidence="7" type="ORF">S12H4_13886</name>
</gene>
<dbReference type="EMBL" id="BARW01006607">
    <property type="protein sequence ID" value="GAI78299.1"/>
    <property type="molecule type" value="Genomic_DNA"/>
</dbReference>
<evidence type="ECO:0000256" key="1">
    <source>
        <dbReference type="ARBA" id="ARBA00004686"/>
    </source>
</evidence>
<dbReference type="AlphaFoldDB" id="X1TE29"/>
<dbReference type="GO" id="GO:0005829">
    <property type="term" value="C:cytosol"/>
    <property type="evidence" value="ECO:0007669"/>
    <property type="project" value="TreeGrafter"/>
</dbReference>